<gene>
    <name evidence="2" type="ORF">GXP70_05985</name>
</gene>
<dbReference type="AlphaFoldDB" id="A0A6C0FRQ0"/>
<dbReference type="Pfam" id="PF08670">
    <property type="entry name" value="MEKHLA"/>
    <property type="match status" value="1"/>
</dbReference>
<dbReference type="KEGG" id="plyc:GXP70_05985"/>
<proteinExistence type="predicted"/>
<name>A0A6C0FRQ0_9BACL</name>
<sequence length="153" mass="17063">MQQRTGSGAGERHASIILDSYRRLLGKPLIATDADKPAAEQLFEAPITVLSHGTEQDPVLNYGNRSALGLWEMDWSAFTSMASRHTAEPMIQAERRRFLDAVAEKGYIDDYSGVRIAASGNKFRIEQAVVWNLYDEDGAYYGQAAAFARYTRL</sequence>
<evidence type="ECO:0000313" key="3">
    <source>
        <dbReference type="Proteomes" id="UP000476064"/>
    </source>
</evidence>
<dbReference type="RefSeq" id="WP_162355613.1">
    <property type="nucleotide sequence ID" value="NZ_CP048209.1"/>
</dbReference>
<evidence type="ECO:0000313" key="2">
    <source>
        <dbReference type="EMBL" id="QHT59547.1"/>
    </source>
</evidence>
<keyword evidence="3" id="KW-1185">Reference proteome</keyword>
<reference evidence="2 3" key="1">
    <citation type="submission" date="2020-01" db="EMBL/GenBank/DDBJ databases">
        <title>Paenibacillus sp. nov., isolated from tomato rhizosphere.</title>
        <authorList>
            <person name="Weon H.-Y."/>
            <person name="Lee S.A."/>
        </authorList>
    </citation>
    <scope>NUCLEOTIDE SEQUENCE [LARGE SCALE GENOMIC DNA]</scope>
    <source>
        <strain evidence="2 3">12200R-189</strain>
    </source>
</reference>
<organism evidence="2 3">
    <name type="scientific">Paenibacillus lycopersici</name>
    <dbReference type="NCBI Taxonomy" id="2704462"/>
    <lineage>
        <taxon>Bacteria</taxon>
        <taxon>Bacillati</taxon>
        <taxon>Bacillota</taxon>
        <taxon>Bacilli</taxon>
        <taxon>Bacillales</taxon>
        <taxon>Paenibacillaceae</taxon>
        <taxon>Paenibacillus</taxon>
    </lineage>
</organism>
<protein>
    <submittedName>
        <fullName evidence="2">MEKHLA domain-containing protein</fullName>
    </submittedName>
</protein>
<dbReference type="InterPro" id="IPR013978">
    <property type="entry name" value="MEKHLA"/>
</dbReference>
<accession>A0A6C0FRQ0</accession>
<dbReference type="Proteomes" id="UP000476064">
    <property type="component" value="Chromosome"/>
</dbReference>
<feature type="domain" description="MEKHLA" evidence="1">
    <location>
        <begin position="12"/>
        <end position="151"/>
    </location>
</feature>
<evidence type="ECO:0000259" key="1">
    <source>
        <dbReference type="Pfam" id="PF08670"/>
    </source>
</evidence>
<dbReference type="EMBL" id="CP048209">
    <property type="protein sequence ID" value="QHT59547.1"/>
    <property type="molecule type" value="Genomic_DNA"/>
</dbReference>